<dbReference type="GO" id="GO:0004789">
    <property type="term" value="F:thiamine-phosphate diphosphorylase activity"/>
    <property type="evidence" value="ECO:0007669"/>
    <property type="project" value="TreeGrafter"/>
</dbReference>
<evidence type="ECO:0000256" key="1">
    <source>
        <dbReference type="ARBA" id="ARBA00004948"/>
    </source>
</evidence>
<dbReference type="SUPFAM" id="SSF51391">
    <property type="entry name" value="Thiamin phosphate synthase"/>
    <property type="match status" value="1"/>
</dbReference>
<dbReference type="PANTHER" id="PTHR20857">
    <property type="entry name" value="THIAMINE-PHOSPHATE PYROPHOSPHORYLASE"/>
    <property type="match status" value="1"/>
</dbReference>
<comment type="pathway">
    <text evidence="1">Cofactor biosynthesis; thiamine diphosphate biosynthesis.</text>
</comment>
<dbReference type="Pfam" id="PF02581">
    <property type="entry name" value="TMP-TENI"/>
    <property type="match status" value="1"/>
</dbReference>
<dbReference type="EMBL" id="UFVD01000001">
    <property type="protein sequence ID" value="SUX11356.1"/>
    <property type="molecule type" value="Genomic_DNA"/>
</dbReference>
<evidence type="ECO:0000313" key="4">
    <source>
        <dbReference type="EMBL" id="SUX11356.1"/>
    </source>
</evidence>
<dbReference type="RefSeq" id="WP_089182095.1">
    <property type="nucleotide sequence ID" value="NZ_CP043427.1"/>
</dbReference>
<reference evidence="4 5" key="1">
    <citation type="submission" date="2018-06" db="EMBL/GenBank/DDBJ databases">
        <authorList>
            <consortium name="Pathogen Informatics"/>
            <person name="Doyle S."/>
        </authorList>
    </citation>
    <scope>NUCLEOTIDE SEQUENCE [LARGE SCALE GENOMIC DNA]</scope>
    <source>
        <strain evidence="4 5">NCTC12475</strain>
    </source>
</reference>
<accession>A0A381DL18</accession>
<dbReference type="Gene3D" id="3.20.20.70">
    <property type="entry name" value="Aldolase class I"/>
    <property type="match status" value="1"/>
</dbReference>
<dbReference type="GO" id="GO:0009228">
    <property type="term" value="P:thiamine biosynthetic process"/>
    <property type="evidence" value="ECO:0007669"/>
    <property type="project" value="UniProtKB-KW"/>
</dbReference>
<dbReference type="InterPro" id="IPR022998">
    <property type="entry name" value="ThiamineP_synth_TenI"/>
</dbReference>
<sequence length="182" mass="20644">MSLKIVFVTKSTLSKKSIIDILKSGVINRINAIILRENELYYEKYGDEILDICGQNKVEFITHNFANYAITKGLKSIHFSFECFKNIDKNLLLNFNDINVSIHNKEQLNFAIKNGASSLTYGNIFETNSHPGKIGVGLEKLKNLTNLTNLDIYAIGGINLQNISKFKDIKIKGVCMMREFMN</sequence>
<dbReference type="CDD" id="cd00564">
    <property type="entry name" value="TMP_TenI"/>
    <property type="match status" value="1"/>
</dbReference>
<dbReference type="AlphaFoldDB" id="A0A381DL18"/>
<keyword evidence="2" id="KW-0784">Thiamine biosynthesis</keyword>
<gene>
    <name evidence="4" type="ORF">NCTC12475_01576</name>
</gene>
<dbReference type="InterPro" id="IPR013785">
    <property type="entry name" value="Aldolase_TIM"/>
</dbReference>
<evidence type="ECO:0000256" key="2">
    <source>
        <dbReference type="ARBA" id="ARBA00022977"/>
    </source>
</evidence>
<name>A0A381DL18_9BACT</name>
<dbReference type="STRING" id="32024.GCA_000788295_00897"/>
<dbReference type="GO" id="GO:0005737">
    <property type="term" value="C:cytoplasm"/>
    <property type="evidence" value="ECO:0007669"/>
    <property type="project" value="TreeGrafter"/>
</dbReference>
<dbReference type="Proteomes" id="UP000254920">
    <property type="component" value="Unassembled WGS sequence"/>
</dbReference>
<keyword evidence="5" id="KW-1185">Reference proteome</keyword>
<dbReference type="OrthoDB" id="9815348at2"/>
<dbReference type="PANTHER" id="PTHR20857:SF15">
    <property type="entry name" value="THIAMINE-PHOSPHATE SYNTHASE"/>
    <property type="match status" value="1"/>
</dbReference>
<dbReference type="GeneID" id="93090217"/>
<feature type="domain" description="Thiamine phosphate synthase/TenI" evidence="3">
    <location>
        <begin position="6"/>
        <end position="179"/>
    </location>
</feature>
<organism evidence="4 5">
    <name type="scientific">Campylobacter sputorum subsp. sputorum</name>
    <dbReference type="NCBI Taxonomy" id="32024"/>
    <lineage>
        <taxon>Bacteria</taxon>
        <taxon>Pseudomonadati</taxon>
        <taxon>Campylobacterota</taxon>
        <taxon>Epsilonproteobacteria</taxon>
        <taxon>Campylobacterales</taxon>
        <taxon>Campylobacteraceae</taxon>
        <taxon>Campylobacter</taxon>
    </lineage>
</organism>
<evidence type="ECO:0000259" key="3">
    <source>
        <dbReference type="Pfam" id="PF02581"/>
    </source>
</evidence>
<proteinExistence type="predicted"/>
<evidence type="ECO:0000313" key="5">
    <source>
        <dbReference type="Proteomes" id="UP000254920"/>
    </source>
</evidence>
<dbReference type="InterPro" id="IPR036206">
    <property type="entry name" value="ThiamineP_synth_sf"/>
</dbReference>
<protein>
    <submittedName>
        <fullName evidence="4">Putative thiamine-phosphate pyrophosphorylase</fullName>
    </submittedName>
</protein>